<keyword evidence="3 7" id="KW-0812">Transmembrane</keyword>
<evidence type="ECO:0000256" key="4">
    <source>
        <dbReference type="ARBA" id="ARBA00022729"/>
    </source>
</evidence>
<feature type="transmembrane region" description="Helical" evidence="8">
    <location>
        <begin position="187"/>
        <end position="207"/>
    </location>
</feature>
<protein>
    <recommendedName>
        <fullName evidence="10">GOLD domain-containing protein</fullName>
    </recommendedName>
</protein>
<proteinExistence type="inferred from homology"/>
<evidence type="ECO:0000256" key="2">
    <source>
        <dbReference type="ARBA" id="ARBA00007104"/>
    </source>
</evidence>
<keyword evidence="6 8" id="KW-0472">Membrane</keyword>
<dbReference type="InterPro" id="IPR015720">
    <property type="entry name" value="Emp24-like"/>
</dbReference>
<evidence type="ECO:0000259" key="10">
    <source>
        <dbReference type="PROSITE" id="PS50866"/>
    </source>
</evidence>
<dbReference type="SMART" id="SM01190">
    <property type="entry name" value="EMP24_GP25L"/>
    <property type="match status" value="1"/>
</dbReference>
<accession>A0A1X2GWV2</accession>
<keyword evidence="5 8" id="KW-1133">Transmembrane helix</keyword>
<comment type="similarity">
    <text evidence="2 7">Belongs to the EMP24/GP25L family.</text>
</comment>
<dbReference type="OrthoDB" id="759142at2759"/>
<dbReference type="InterPro" id="IPR009038">
    <property type="entry name" value="GOLD_dom"/>
</dbReference>
<dbReference type="GO" id="GO:0016020">
    <property type="term" value="C:membrane"/>
    <property type="evidence" value="ECO:0007669"/>
    <property type="project" value="UniProtKB-SubCell"/>
</dbReference>
<keyword evidence="12" id="KW-1185">Reference proteome</keyword>
<gene>
    <name evidence="11" type="ORF">DM01DRAFT_354660</name>
</gene>
<dbReference type="STRING" id="101127.A0A1X2GWV2"/>
<dbReference type="AlphaFoldDB" id="A0A1X2GWV2"/>
<evidence type="ECO:0000256" key="1">
    <source>
        <dbReference type="ARBA" id="ARBA00004479"/>
    </source>
</evidence>
<dbReference type="PANTHER" id="PTHR22811">
    <property type="entry name" value="TRANSMEMBRANE EMP24 DOMAIN-CONTAINING PROTEIN"/>
    <property type="match status" value="1"/>
</dbReference>
<organism evidence="11 12">
    <name type="scientific">Hesseltinella vesiculosa</name>
    <dbReference type="NCBI Taxonomy" id="101127"/>
    <lineage>
        <taxon>Eukaryota</taxon>
        <taxon>Fungi</taxon>
        <taxon>Fungi incertae sedis</taxon>
        <taxon>Mucoromycota</taxon>
        <taxon>Mucoromycotina</taxon>
        <taxon>Mucoromycetes</taxon>
        <taxon>Mucorales</taxon>
        <taxon>Cunninghamellaceae</taxon>
        <taxon>Hesseltinella</taxon>
    </lineage>
</organism>
<evidence type="ECO:0000313" key="12">
    <source>
        <dbReference type="Proteomes" id="UP000242146"/>
    </source>
</evidence>
<name>A0A1X2GWV2_9FUNG</name>
<sequence>MRPALLLCLAASLVGYSSAIKFDLLAAKADDIGSTQRCFAQYVPKDTKVLVTVSVADGFNQRVDYEIVEDGEHPNVYNKKRNIRNEFVNAFDTLHDGNINICFTNTLDDGFLPSSDYKREVDLEVNVGTEAKTIEEITKTKHLPNLEEQTRVLEAMVNDILNEMNYLKGREARMRNTNESTNDRVKWFSLISLFTLVSLGIWQILYLRSYFRRKRLID</sequence>
<keyword evidence="4 9" id="KW-0732">Signal</keyword>
<evidence type="ECO:0000256" key="7">
    <source>
        <dbReference type="RuleBase" id="RU003827"/>
    </source>
</evidence>
<comment type="subcellular location">
    <subcellularLocation>
        <location evidence="1 7">Membrane</location>
        <topology evidence="1 7">Single-pass type I membrane protein</topology>
    </subcellularLocation>
</comment>
<feature type="domain" description="GOLD" evidence="10">
    <location>
        <begin position="36"/>
        <end position="127"/>
    </location>
</feature>
<dbReference type="PROSITE" id="PS50866">
    <property type="entry name" value="GOLD"/>
    <property type="match status" value="1"/>
</dbReference>
<comment type="caution">
    <text evidence="11">The sequence shown here is derived from an EMBL/GenBank/DDBJ whole genome shotgun (WGS) entry which is preliminary data.</text>
</comment>
<dbReference type="Pfam" id="PF01105">
    <property type="entry name" value="EMP24_GP25L"/>
    <property type="match status" value="1"/>
</dbReference>
<feature type="signal peptide" evidence="9">
    <location>
        <begin position="1"/>
        <end position="19"/>
    </location>
</feature>
<dbReference type="Proteomes" id="UP000242146">
    <property type="component" value="Unassembled WGS sequence"/>
</dbReference>
<evidence type="ECO:0000256" key="3">
    <source>
        <dbReference type="ARBA" id="ARBA00022692"/>
    </source>
</evidence>
<evidence type="ECO:0000256" key="6">
    <source>
        <dbReference type="ARBA" id="ARBA00023136"/>
    </source>
</evidence>
<reference evidence="11 12" key="1">
    <citation type="submission" date="2016-07" db="EMBL/GenBank/DDBJ databases">
        <title>Pervasive Adenine N6-methylation of Active Genes in Fungi.</title>
        <authorList>
            <consortium name="DOE Joint Genome Institute"/>
            <person name="Mondo S.J."/>
            <person name="Dannebaum R.O."/>
            <person name="Kuo R.C."/>
            <person name="Labutti K."/>
            <person name="Haridas S."/>
            <person name="Kuo A."/>
            <person name="Salamov A."/>
            <person name="Ahrendt S.R."/>
            <person name="Lipzen A."/>
            <person name="Sullivan W."/>
            <person name="Andreopoulos W.B."/>
            <person name="Clum A."/>
            <person name="Lindquist E."/>
            <person name="Daum C."/>
            <person name="Ramamoorthy G.K."/>
            <person name="Gryganskyi A."/>
            <person name="Culley D."/>
            <person name="Magnuson J.K."/>
            <person name="James T.Y."/>
            <person name="O'Malley M.A."/>
            <person name="Stajich J.E."/>
            <person name="Spatafora J.W."/>
            <person name="Visel A."/>
            <person name="Grigoriev I.V."/>
        </authorList>
    </citation>
    <scope>NUCLEOTIDE SEQUENCE [LARGE SCALE GENOMIC DNA]</scope>
    <source>
        <strain evidence="11 12">NRRL 3301</strain>
    </source>
</reference>
<feature type="chain" id="PRO_5013118021" description="GOLD domain-containing protein" evidence="9">
    <location>
        <begin position="20"/>
        <end position="218"/>
    </location>
</feature>
<dbReference type="EMBL" id="MCGT01000002">
    <property type="protein sequence ID" value="ORX62456.1"/>
    <property type="molecule type" value="Genomic_DNA"/>
</dbReference>
<evidence type="ECO:0000256" key="8">
    <source>
        <dbReference type="SAM" id="Phobius"/>
    </source>
</evidence>
<evidence type="ECO:0000313" key="11">
    <source>
        <dbReference type="EMBL" id="ORX62456.1"/>
    </source>
</evidence>
<evidence type="ECO:0000256" key="5">
    <source>
        <dbReference type="ARBA" id="ARBA00022989"/>
    </source>
</evidence>
<evidence type="ECO:0000256" key="9">
    <source>
        <dbReference type="SAM" id="SignalP"/>
    </source>
</evidence>